<dbReference type="Pfam" id="PF16739">
    <property type="entry name" value="CARD_2"/>
    <property type="match status" value="1"/>
</dbReference>
<keyword evidence="5" id="KW-1017">Isopeptide bond</keyword>
<dbReference type="AlphaFoldDB" id="A0A210Q2B5"/>
<dbReference type="SMART" id="SM00487">
    <property type="entry name" value="DEXDc"/>
    <property type="match status" value="1"/>
</dbReference>
<keyword evidence="9" id="KW-0677">Repeat</keyword>
<dbReference type="CDD" id="cd01671">
    <property type="entry name" value="CARD"/>
    <property type="match status" value="1"/>
</dbReference>
<evidence type="ECO:0000256" key="13">
    <source>
        <dbReference type="ARBA" id="ARBA00022833"/>
    </source>
</evidence>
<dbReference type="InterPro" id="IPR051363">
    <property type="entry name" value="RLR_Helicase"/>
</dbReference>
<dbReference type="PANTHER" id="PTHR14074">
    <property type="entry name" value="HELICASE WITH DEATH DOMAIN-RELATED"/>
    <property type="match status" value="1"/>
</dbReference>
<keyword evidence="15" id="KW-0832">Ubl conjugation</keyword>
<dbReference type="InterPro" id="IPR027417">
    <property type="entry name" value="P-loop_NTPase"/>
</dbReference>
<evidence type="ECO:0000256" key="18">
    <source>
        <dbReference type="ARBA" id="ARBA00023118"/>
    </source>
</evidence>
<dbReference type="Gene3D" id="2.170.150.30">
    <property type="entry name" value="RIG-I-like receptor, C-terminal regulatory domain"/>
    <property type="match status" value="1"/>
</dbReference>
<evidence type="ECO:0000256" key="3">
    <source>
        <dbReference type="ARBA" id="ARBA00012552"/>
    </source>
</evidence>
<feature type="domain" description="Helicase ATP-binding" evidence="23">
    <location>
        <begin position="342"/>
        <end position="517"/>
    </location>
</feature>
<keyword evidence="18" id="KW-0051">Antiviral defense</keyword>
<dbReference type="Gene3D" id="1.20.1320.30">
    <property type="match status" value="1"/>
</dbReference>
<evidence type="ECO:0000259" key="25">
    <source>
        <dbReference type="PROSITE" id="PS51789"/>
    </source>
</evidence>
<evidence type="ECO:0000256" key="5">
    <source>
        <dbReference type="ARBA" id="ARBA00022499"/>
    </source>
</evidence>
<protein>
    <recommendedName>
        <fullName evidence="3">RNA helicase</fullName>
        <ecNumber evidence="3">3.6.4.13</ecNumber>
    </recommendedName>
</protein>
<dbReference type="InterPro" id="IPR021673">
    <property type="entry name" value="RLR_CTR"/>
</dbReference>
<evidence type="ECO:0000256" key="14">
    <source>
        <dbReference type="ARBA" id="ARBA00022840"/>
    </source>
</evidence>
<evidence type="ECO:0000313" key="26">
    <source>
        <dbReference type="EMBL" id="OWF42874.1"/>
    </source>
</evidence>
<evidence type="ECO:0000256" key="8">
    <source>
        <dbReference type="ARBA" id="ARBA00022723"/>
    </source>
</evidence>
<comment type="similarity">
    <text evidence="2">Belongs to the helicase family. RLR subfamily.</text>
</comment>
<dbReference type="PROSITE" id="PS51194">
    <property type="entry name" value="HELICASE_CTER"/>
    <property type="match status" value="1"/>
</dbReference>
<evidence type="ECO:0000256" key="20">
    <source>
        <dbReference type="SAM" id="Coils"/>
    </source>
</evidence>
<keyword evidence="10" id="KW-0547">Nucleotide-binding</keyword>
<evidence type="ECO:0000256" key="4">
    <source>
        <dbReference type="ARBA" id="ARBA00022490"/>
    </source>
</evidence>
<dbReference type="Gene3D" id="1.10.533.10">
    <property type="entry name" value="Death Domain, Fas"/>
    <property type="match status" value="2"/>
</dbReference>
<feature type="domain" description="Helicase C-terminal" evidence="24">
    <location>
        <begin position="685"/>
        <end position="852"/>
    </location>
</feature>
<evidence type="ECO:0000256" key="7">
    <source>
        <dbReference type="ARBA" id="ARBA00022588"/>
    </source>
</evidence>
<sequence>MATNTNDDEHLQEKIDVYRLVLMECVIPTELLPSLTDVLSGPDASTIKNLTRQSSDRAGTEHLLNVLVEKTEIRGRWRMLVNALKQHGYGTLSMILEGKMDLIDRDRNKRIIEIFMLPLQKIMKPLDILPSLIQKGVLSREDDENIEAEHRNHGMLAASALLLDRIYRKKSNWYDMFLQSLAENDFGHLAEKIDPDFMKKWTIRNEEVIYQRGEPPGSSTMENYQSDDGEAMTDLKGLNLSPNHQRDHTHDTNDTKKEENLNSTAKDSAGEEALTKLKQVQQTARQPTEHDELSGTCAESSPMASNDQSEPVASVPPSIAVQDSSETIGSDLSLYRYQEELAKPGLEGHNSIVIAPTNSGKTHVAIRIMQHHLRRGQGKVIFLVPTSALATQQRDRCHELLKCPVKVMTGESQAREKYIDMSVHLKNHDVIVATPQILVNCLLAKEDVTLQTFSLIVFDECHRTYEDTPYNAVMRIYWDEKFTSAYVRLPQILGMTASLGSGQANSQSSANTWVKNIMANMDSQKLVTVKENIKELEENINNTDTEIIETKERRNKSFGNLVNDMMATIEGTINRLEGELKRPPTLRSGAQYTQWCSTLRKQVTSLSTVDNDLHRSLKIYADYLEVYHRALLIYQDARVSDAVRYLKEELDEMYFEETAVEADREMYGLFQEKQQLMENHDDGDQENPKLHEVQVRICTLFRDDPDSRAIIYVKTIELARSMEAWMNECPELQSLKAVRFVGAHAKVGIGGITKMEQDTILKAFRNGDHKVVIGTSVLEEGLDVPRCNLVILYDHVTNEIQRVQTRGRIRRDNSHFVLIVSESGQAAQKELVNERREDMSSEAIRLVQDEISRDPQAFYEKQQDQQREEKRKRDAVVLDEQKQLENNPVYEVKCNHCRGLLFLSSDLRKIKVHHTVVARGMKDTLSPGPRGKPSFVDRDMEHGIAELYCKTCQIFIGSVNKSMSLFFPMPRIDQITFSRDDVYKTCKKWKDVKKLFGIKTFCPIEDMRFILALPAEERDFYTS</sequence>
<dbReference type="InterPro" id="IPR031964">
    <property type="entry name" value="CARD_dom"/>
</dbReference>
<name>A0A210Q2B5_MIZYE</name>
<dbReference type="GO" id="GO:0003723">
    <property type="term" value="F:RNA binding"/>
    <property type="evidence" value="ECO:0007669"/>
    <property type="project" value="UniProtKB-KW"/>
</dbReference>
<evidence type="ECO:0000256" key="10">
    <source>
        <dbReference type="ARBA" id="ARBA00022741"/>
    </source>
</evidence>
<keyword evidence="27" id="KW-1185">Reference proteome</keyword>
<evidence type="ECO:0000259" key="22">
    <source>
        <dbReference type="PROSITE" id="PS50209"/>
    </source>
</evidence>
<evidence type="ECO:0000313" key="27">
    <source>
        <dbReference type="Proteomes" id="UP000242188"/>
    </source>
</evidence>
<proteinExistence type="inferred from homology"/>
<dbReference type="Pfam" id="PF18119">
    <property type="entry name" value="RIG-I_C"/>
    <property type="match status" value="1"/>
</dbReference>
<dbReference type="GO" id="GO:0046872">
    <property type="term" value="F:metal ion binding"/>
    <property type="evidence" value="ECO:0007669"/>
    <property type="project" value="UniProtKB-KW"/>
</dbReference>
<keyword evidence="6" id="KW-0597">Phosphoprotein</keyword>
<dbReference type="OrthoDB" id="416741at2759"/>
<feature type="region of interest" description="Disordered" evidence="21">
    <location>
        <begin position="209"/>
        <end position="325"/>
    </location>
</feature>
<evidence type="ECO:0000259" key="24">
    <source>
        <dbReference type="PROSITE" id="PS51194"/>
    </source>
</evidence>
<dbReference type="InterPro" id="IPR038557">
    <property type="entry name" value="RLR_C_sf"/>
</dbReference>
<dbReference type="STRING" id="6573.A0A210Q2B5"/>
<feature type="coiled-coil region" evidence="20">
    <location>
        <begin position="519"/>
        <end position="553"/>
    </location>
</feature>
<keyword evidence="16" id="KW-0391">Immunity</keyword>
<organism evidence="26 27">
    <name type="scientific">Mizuhopecten yessoensis</name>
    <name type="common">Japanese scallop</name>
    <name type="synonym">Patinopecten yessoensis</name>
    <dbReference type="NCBI Taxonomy" id="6573"/>
    <lineage>
        <taxon>Eukaryota</taxon>
        <taxon>Metazoa</taxon>
        <taxon>Spiralia</taxon>
        <taxon>Lophotrochozoa</taxon>
        <taxon>Mollusca</taxon>
        <taxon>Bivalvia</taxon>
        <taxon>Autobranchia</taxon>
        <taxon>Pteriomorphia</taxon>
        <taxon>Pectinida</taxon>
        <taxon>Pectinoidea</taxon>
        <taxon>Pectinidae</taxon>
        <taxon>Mizuhopecten</taxon>
    </lineage>
</organism>
<dbReference type="InterPro" id="IPR041204">
    <property type="entry name" value="RIG-I-like_C"/>
</dbReference>
<keyword evidence="7" id="KW-0399">Innate immunity</keyword>
<comment type="subcellular location">
    <subcellularLocation>
        <location evidence="1">Cytoplasm</location>
    </subcellularLocation>
</comment>
<dbReference type="InterPro" id="IPR001315">
    <property type="entry name" value="CARD"/>
</dbReference>
<dbReference type="EC" id="3.6.4.13" evidence="3"/>
<keyword evidence="20" id="KW-0175">Coiled coil</keyword>
<evidence type="ECO:0000256" key="15">
    <source>
        <dbReference type="ARBA" id="ARBA00022843"/>
    </source>
</evidence>
<accession>A0A210Q2B5</accession>
<evidence type="ECO:0000256" key="2">
    <source>
        <dbReference type="ARBA" id="ARBA00006866"/>
    </source>
</evidence>
<keyword evidence="12 26" id="KW-0347">Helicase</keyword>
<dbReference type="InterPro" id="IPR011545">
    <property type="entry name" value="DEAD/DEAH_box_helicase_dom"/>
</dbReference>
<reference evidence="26 27" key="1">
    <citation type="journal article" date="2017" name="Nat. Ecol. Evol.">
        <title>Scallop genome provides insights into evolution of bilaterian karyotype and development.</title>
        <authorList>
            <person name="Wang S."/>
            <person name="Zhang J."/>
            <person name="Jiao W."/>
            <person name="Li J."/>
            <person name="Xun X."/>
            <person name="Sun Y."/>
            <person name="Guo X."/>
            <person name="Huan P."/>
            <person name="Dong B."/>
            <person name="Zhang L."/>
            <person name="Hu X."/>
            <person name="Sun X."/>
            <person name="Wang J."/>
            <person name="Zhao C."/>
            <person name="Wang Y."/>
            <person name="Wang D."/>
            <person name="Huang X."/>
            <person name="Wang R."/>
            <person name="Lv J."/>
            <person name="Li Y."/>
            <person name="Zhang Z."/>
            <person name="Liu B."/>
            <person name="Lu W."/>
            <person name="Hui Y."/>
            <person name="Liang J."/>
            <person name="Zhou Z."/>
            <person name="Hou R."/>
            <person name="Li X."/>
            <person name="Liu Y."/>
            <person name="Li H."/>
            <person name="Ning X."/>
            <person name="Lin Y."/>
            <person name="Zhao L."/>
            <person name="Xing Q."/>
            <person name="Dou J."/>
            <person name="Li Y."/>
            <person name="Mao J."/>
            <person name="Guo H."/>
            <person name="Dou H."/>
            <person name="Li T."/>
            <person name="Mu C."/>
            <person name="Jiang W."/>
            <person name="Fu Q."/>
            <person name="Fu X."/>
            <person name="Miao Y."/>
            <person name="Liu J."/>
            <person name="Yu Q."/>
            <person name="Li R."/>
            <person name="Liao H."/>
            <person name="Li X."/>
            <person name="Kong Y."/>
            <person name="Jiang Z."/>
            <person name="Chourrout D."/>
            <person name="Li R."/>
            <person name="Bao Z."/>
        </authorList>
    </citation>
    <scope>NUCLEOTIDE SEQUENCE [LARGE SCALE GENOMIC DNA]</scope>
    <source>
        <strain evidence="26 27">PY_sf001</strain>
    </source>
</reference>
<dbReference type="Pfam" id="PF00271">
    <property type="entry name" value="Helicase_C"/>
    <property type="match status" value="1"/>
</dbReference>
<evidence type="ECO:0000256" key="9">
    <source>
        <dbReference type="ARBA" id="ARBA00022737"/>
    </source>
</evidence>
<dbReference type="Pfam" id="PF00270">
    <property type="entry name" value="DEAD"/>
    <property type="match status" value="1"/>
</dbReference>
<keyword evidence="8" id="KW-0479">Metal-binding</keyword>
<keyword evidence="17" id="KW-0694">RNA-binding</keyword>
<dbReference type="PROSITE" id="PS51192">
    <property type="entry name" value="HELICASE_ATP_BIND_1"/>
    <property type="match status" value="1"/>
</dbReference>
<dbReference type="SUPFAM" id="SSF47986">
    <property type="entry name" value="DEATH domain"/>
    <property type="match status" value="1"/>
</dbReference>
<keyword evidence="11" id="KW-0378">Hydrolase</keyword>
<dbReference type="Proteomes" id="UP000242188">
    <property type="component" value="Unassembled WGS sequence"/>
</dbReference>
<evidence type="ECO:0000256" key="12">
    <source>
        <dbReference type="ARBA" id="ARBA00022806"/>
    </source>
</evidence>
<evidence type="ECO:0000256" key="17">
    <source>
        <dbReference type="ARBA" id="ARBA00022884"/>
    </source>
</evidence>
<comment type="caution">
    <text evidence="26">The sequence shown here is derived from an EMBL/GenBank/DDBJ whole genome shotgun (WGS) entry which is preliminary data.</text>
</comment>
<comment type="catalytic activity">
    <reaction evidence="19">
        <text>ATP + H2O = ADP + phosphate + H(+)</text>
        <dbReference type="Rhea" id="RHEA:13065"/>
        <dbReference type="ChEBI" id="CHEBI:15377"/>
        <dbReference type="ChEBI" id="CHEBI:15378"/>
        <dbReference type="ChEBI" id="CHEBI:30616"/>
        <dbReference type="ChEBI" id="CHEBI:43474"/>
        <dbReference type="ChEBI" id="CHEBI:456216"/>
        <dbReference type="EC" id="3.6.4.13"/>
    </reaction>
    <physiologicalReaction direction="left-to-right" evidence="19">
        <dbReference type="Rhea" id="RHEA:13066"/>
    </physiologicalReaction>
</comment>
<feature type="domain" description="RLR CTR" evidence="25">
    <location>
        <begin position="880"/>
        <end position="1006"/>
    </location>
</feature>
<dbReference type="InterPro" id="IPR014001">
    <property type="entry name" value="Helicase_ATP-bd"/>
</dbReference>
<gene>
    <name evidence="26" type="ORF">KP79_PYT17675</name>
</gene>
<dbReference type="EMBL" id="NEDP02005207">
    <property type="protein sequence ID" value="OWF42874.1"/>
    <property type="molecule type" value="Genomic_DNA"/>
</dbReference>
<dbReference type="SUPFAM" id="SSF52540">
    <property type="entry name" value="P-loop containing nucleoside triphosphate hydrolases"/>
    <property type="match status" value="1"/>
</dbReference>
<dbReference type="InterPro" id="IPR011029">
    <property type="entry name" value="DEATH-like_dom_sf"/>
</dbReference>
<dbReference type="PANTHER" id="PTHR14074:SF16">
    <property type="entry name" value="ANTIVIRAL INNATE IMMUNE RESPONSE RECEPTOR RIG-I"/>
    <property type="match status" value="1"/>
</dbReference>
<dbReference type="InterPro" id="IPR001650">
    <property type="entry name" value="Helicase_C-like"/>
</dbReference>
<dbReference type="GO" id="GO:0005524">
    <property type="term" value="F:ATP binding"/>
    <property type="evidence" value="ECO:0007669"/>
    <property type="project" value="UniProtKB-KW"/>
</dbReference>
<evidence type="ECO:0000256" key="6">
    <source>
        <dbReference type="ARBA" id="ARBA00022553"/>
    </source>
</evidence>
<dbReference type="GO" id="GO:0051607">
    <property type="term" value="P:defense response to virus"/>
    <property type="evidence" value="ECO:0007669"/>
    <property type="project" value="UniProtKB-KW"/>
</dbReference>
<keyword evidence="4" id="KW-0963">Cytoplasm</keyword>
<dbReference type="PROSITE" id="PS50209">
    <property type="entry name" value="CARD"/>
    <property type="match status" value="1"/>
</dbReference>
<keyword evidence="13" id="KW-0862">Zinc</keyword>
<evidence type="ECO:0000256" key="1">
    <source>
        <dbReference type="ARBA" id="ARBA00004496"/>
    </source>
</evidence>
<evidence type="ECO:0000256" key="11">
    <source>
        <dbReference type="ARBA" id="ARBA00022801"/>
    </source>
</evidence>
<dbReference type="GO" id="GO:0042981">
    <property type="term" value="P:regulation of apoptotic process"/>
    <property type="evidence" value="ECO:0007669"/>
    <property type="project" value="InterPro"/>
</dbReference>
<dbReference type="SMART" id="SM00490">
    <property type="entry name" value="HELICc"/>
    <property type="match status" value="1"/>
</dbReference>
<feature type="compositionally biased region" description="Basic and acidic residues" evidence="21">
    <location>
        <begin position="244"/>
        <end position="260"/>
    </location>
</feature>
<keyword evidence="14" id="KW-0067">ATP-binding</keyword>
<evidence type="ECO:0000256" key="16">
    <source>
        <dbReference type="ARBA" id="ARBA00022859"/>
    </source>
</evidence>
<dbReference type="GO" id="GO:0045087">
    <property type="term" value="P:innate immune response"/>
    <property type="evidence" value="ECO:0007669"/>
    <property type="project" value="UniProtKB-KW"/>
</dbReference>
<dbReference type="PROSITE" id="PS51789">
    <property type="entry name" value="RLR_CTR"/>
    <property type="match status" value="1"/>
</dbReference>
<dbReference type="GO" id="GO:0016787">
    <property type="term" value="F:hydrolase activity"/>
    <property type="evidence" value="ECO:0007669"/>
    <property type="project" value="UniProtKB-KW"/>
</dbReference>
<feature type="compositionally biased region" description="Polar residues" evidence="21">
    <location>
        <begin position="297"/>
        <end position="311"/>
    </location>
</feature>
<evidence type="ECO:0000256" key="21">
    <source>
        <dbReference type="SAM" id="MobiDB-lite"/>
    </source>
</evidence>
<evidence type="ECO:0000256" key="19">
    <source>
        <dbReference type="ARBA" id="ARBA00049390"/>
    </source>
</evidence>
<dbReference type="Pfam" id="PF11648">
    <property type="entry name" value="RIG-I_C-RD"/>
    <property type="match status" value="1"/>
</dbReference>
<dbReference type="GO" id="GO:0003724">
    <property type="term" value="F:RNA helicase activity"/>
    <property type="evidence" value="ECO:0007669"/>
    <property type="project" value="UniProtKB-EC"/>
</dbReference>
<evidence type="ECO:0000259" key="23">
    <source>
        <dbReference type="PROSITE" id="PS51192"/>
    </source>
</evidence>
<dbReference type="Gene3D" id="3.40.50.300">
    <property type="entry name" value="P-loop containing nucleotide triphosphate hydrolases"/>
    <property type="match status" value="2"/>
</dbReference>
<feature type="domain" description="CARD" evidence="22">
    <location>
        <begin position="95"/>
        <end position="196"/>
    </location>
</feature>
<dbReference type="GO" id="GO:0005737">
    <property type="term" value="C:cytoplasm"/>
    <property type="evidence" value="ECO:0007669"/>
    <property type="project" value="UniProtKB-SubCell"/>
</dbReference>